<dbReference type="AlphaFoldDB" id="A0A285D3U5"/>
<sequence>MKIRKTMIEEKEYKIFLYENKKEYFFLAAVPELAWSGIVQYEDSLEDLKQNLLETLHSNFSQENVELLARRIYQWTREM</sequence>
<organism evidence="1 2">
    <name type="scientific">Bacillus oleivorans</name>
    <dbReference type="NCBI Taxonomy" id="1448271"/>
    <lineage>
        <taxon>Bacteria</taxon>
        <taxon>Bacillati</taxon>
        <taxon>Bacillota</taxon>
        <taxon>Bacilli</taxon>
        <taxon>Bacillales</taxon>
        <taxon>Bacillaceae</taxon>
        <taxon>Bacillus</taxon>
    </lineage>
</organism>
<evidence type="ECO:0000313" key="1">
    <source>
        <dbReference type="EMBL" id="SNX73986.1"/>
    </source>
</evidence>
<keyword evidence="2" id="KW-1185">Reference proteome</keyword>
<dbReference type="EMBL" id="OAOP01000008">
    <property type="protein sequence ID" value="SNX73986.1"/>
    <property type="molecule type" value="Genomic_DNA"/>
</dbReference>
<name>A0A285D3U5_9BACI</name>
<dbReference type="Proteomes" id="UP000219546">
    <property type="component" value="Unassembled WGS sequence"/>
</dbReference>
<evidence type="ECO:0000313" key="2">
    <source>
        <dbReference type="Proteomes" id="UP000219546"/>
    </source>
</evidence>
<gene>
    <name evidence="1" type="ORF">SAMN05877753_10873</name>
</gene>
<dbReference type="InterPro" id="IPR020260">
    <property type="entry name" value="Uncharacterised_YueH"/>
</dbReference>
<dbReference type="OrthoDB" id="2390431at2"/>
<proteinExistence type="predicted"/>
<dbReference type="RefSeq" id="WP_097159713.1">
    <property type="nucleotide sequence ID" value="NZ_JBEPMQ010000008.1"/>
</dbReference>
<accession>A0A285D3U5</accession>
<dbReference type="Pfam" id="PF14166">
    <property type="entry name" value="YueH"/>
    <property type="match status" value="1"/>
</dbReference>
<reference evidence="1 2" key="1">
    <citation type="submission" date="2017-08" db="EMBL/GenBank/DDBJ databases">
        <authorList>
            <person name="de Groot N.N."/>
        </authorList>
    </citation>
    <scope>NUCLEOTIDE SEQUENCE [LARGE SCALE GENOMIC DNA]</scope>
    <source>
        <strain evidence="1 2">JC228</strain>
    </source>
</reference>
<protein>
    <submittedName>
        <fullName evidence="1">YueH-like protein</fullName>
    </submittedName>
</protein>